<dbReference type="Gene3D" id="2.60.120.1440">
    <property type="match status" value="1"/>
</dbReference>
<dbReference type="RefSeq" id="WP_200463716.1">
    <property type="nucleotide sequence ID" value="NZ_JAENRR010000006.1"/>
</dbReference>
<keyword evidence="1" id="KW-0472">Membrane</keyword>
<dbReference type="Pfam" id="PF04773">
    <property type="entry name" value="FecR"/>
    <property type="match status" value="1"/>
</dbReference>
<name>A0ABS1HFZ2_9BACT</name>
<accession>A0ABS1HFZ2</accession>
<gene>
    <name evidence="4" type="ORF">JIV24_03975</name>
</gene>
<organism evidence="4 5">
    <name type="scientific">Carboxylicivirga marina</name>
    <dbReference type="NCBI Taxonomy" id="2800988"/>
    <lineage>
        <taxon>Bacteria</taxon>
        <taxon>Pseudomonadati</taxon>
        <taxon>Bacteroidota</taxon>
        <taxon>Bacteroidia</taxon>
        <taxon>Marinilabiliales</taxon>
        <taxon>Marinilabiliaceae</taxon>
        <taxon>Carboxylicivirga</taxon>
    </lineage>
</organism>
<dbReference type="Gene3D" id="3.55.50.30">
    <property type="match status" value="1"/>
</dbReference>
<feature type="transmembrane region" description="Helical" evidence="1">
    <location>
        <begin position="79"/>
        <end position="102"/>
    </location>
</feature>
<keyword evidence="5" id="KW-1185">Reference proteome</keyword>
<dbReference type="InterPro" id="IPR032508">
    <property type="entry name" value="FecR_C"/>
</dbReference>
<reference evidence="4 5" key="1">
    <citation type="submission" date="2021-01" db="EMBL/GenBank/DDBJ databases">
        <title>Carboxyliciviraga sp.nov., isolated from coastal sediments.</title>
        <authorList>
            <person name="Lu D."/>
            <person name="Zhang T."/>
        </authorList>
    </citation>
    <scope>NUCLEOTIDE SEQUENCE [LARGE SCALE GENOMIC DNA]</scope>
    <source>
        <strain evidence="4 5">N1Y132</strain>
    </source>
</reference>
<dbReference type="InterPro" id="IPR006860">
    <property type="entry name" value="FecR"/>
</dbReference>
<dbReference type="EMBL" id="JAENRR010000006">
    <property type="protein sequence ID" value="MBK3516487.1"/>
    <property type="molecule type" value="Genomic_DNA"/>
</dbReference>
<evidence type="ECO:0000259" key="2">
    <source>
        <dbReference type="Pfam" id="PF04773"/>
    </source>
</evidence>
<keyword evidence="1" id="KW-0812">Transmembrane</keyword>
<dbReference type="Pfam" id="PF16344">
    <property type="entry name" value="FecR_C"/>
    <property type="match status" value="1"/>
</dbReference>
<evidence type="ECO:0000256" key="1">
    <source>
        <dbReference type="SAM" id="Phobius"/>
    </source>
</evidence>
<proteinExistence type="predicted"/>
<evidence type="ECO:0000313" key="5">
    <source>
        <dbReference type="Proteomes" id="UP000605676"/>
    </source>
</evidence>
<evidence type="ECO:0000259" key="3">
    <source>
        <dbReference type="Pfam" id="PF16344"/>
    </source>
</evidence>
<dbReference type="PANTHER" id="PTHR30273:SF2">
    <property type="entry name" value="PROTEIN FECR"/>
    <property type="match status" value="1"/>
</dbReference>
<evidence type="ECO:0000313" key="4">
    <source>
        <dbReference type="EMBL" id="MBK3516487.1"/>
    </source>
</evidence>
<dbReference type="PANTHER" id="PTHR30273">
    <property type="entry name" value="PERIPLASMIC SIGNAL SENSOR AND SIGMA FACTOR ACTIVATOR FECR-RELATED"/>
    <property type="match status" value="1"/>
</dbReference>
<dbReference type="Proteomes" id="UP000605676">
    <property type="component" value="Unassembled WGS sequence"/>
</dbReference>
<feature type="domain" description="Protein FecR C-terminal" evidence="3">
    <location>
        <begin position="314"/>
        <end position="382"/>
    </location>
</feature>
<dbReference type="InterPro" id="IPR012373">
    <property type="entry name" value="Ferrdict_sens_TM"/>
</dbReference>
<sequence length="387" mass="44543">MNTNNEKISNLIIGYLRDELTHRDRQELEEWLKIGDNQRLFGRIIDKQNLIEQSLLNDEFDAAEAWNKMEAHLRPQRKIGWWLFYAAAVLVPLVLFFSVYILSDDAGLQGEYVEGYKVKPGEAKAVLTLHDGSTVGIASADTLIDLLKSGTHIKLDSLGANYTSSNTGHIEKLRYNTMVTPRGSEFKLTLEDGTKVWMNAESQLRYPERFVENTREVYVKGEVFFEVAKDTEKSFFVHFNDKRVKVLGTEFNVRCYEDESSDVITLVEGCIALDSKRESVILSPDQQAVIGLNDKKIAISNVDAKLFAAWKDGKFVYNNTPLETIMKDLSRWYQLNIFYQNANMKNKRFSLYTMRYDSIEEMLEILEATNKVKFEIFEDNIAIKSID</sequence>
<protein>
    <submittedName>
        <fullName evidence="4">FecR domain-containing protein</fullName>
    </submittedName>
</protein>
<feature type="domain" description="FecR protein" evidence="2">
    <location>
        <begin position="177"/>
        <end position="269"/>
    </location>
</feature>
<keyword evidence="1" id="KW-1133">Transmembrane helix</keyword>
<comment type="caution">
    <text evidence="4">The sequence shown here is derived from an EMBL/GenBank/DDBJ whole genome shotgun (WGS) entry which is preliminary data.</text>
</comment>